<gene>
    <name evidence="1" type="ORF">LCGC14_0964840</name>
</gene>
<proteinExistence type="predicted"/>
<protein>
    <submittedName>
        <fullName evidence="1">Uncharacterized protein</fullName>
    </submittedName>
</protein>
<evidence type="ECO:0000313" key="1">
    <source>
        <dbReference type="EMBL" id="KKN17527.1"/>
    </source>
</evidence>
<accession>A0A0F9NZH2</accession>
<feature type="non-terminal residue" evidence="1">
    <location>
        <position position="1"/>
    </location>
</feature>
<dbReference type="AlphaFoldDB" id="A0A0F9NZH2"/>
<name>A0A0F9NZH2_9ZZZZ</name>
<dbReference type="EMBL" id="LAZR01003510">
    <property type="protein sequence ID" value="KKN17527.1"/>
    <property type="molecule type" value="Genomic_DNA"/>
</dbReference>
<organism evidence="1">
    <name type="scientific">marine sediment metagenome</name>
    <dbReference type="NCBI Taxonomy" id="412755"/>
    <lineage>
        <taxon>unclassified sequences</taxon>
        <taxon>metagenomes</taxon>
        <taxon>ecological metagenomes</taxon>
    </lineage>
</organism>
<sequence>YGVEHLAFAEEGGQCNLCLAQKTRREERKQPGIVMV</sequence>
<comment type="caution">
    <text evidence="1">The sequence shown here is derived from an EMBL/GenBank/DDBJ whole genome shotgun (WGS) entry which is preliminary data.</text>
</comment>
<reference evidence="1" key="1">
    <citation type="journal article" date="2015" name="Nature">
        <title>Complex archaea that bridge the gap between prokaryotes and eukaryotes.</title>
        <authorList>
            <person name="Spang A."/>
            <person name="Saw J.H."/>
            <person name="Jorgensen S.L."/>
            <person name="Zaremba-Niedzwiedzka K."/>
            <person name="Martijn J."/>
            <person name="Lind A.E."/>
            <person name="van Eijk R."/>
            <person name="Schleper C."/>
            <person name="Guy L."/>
            <person name="Ettema T.J."/>
        </authorList>
    </citation>
    <scope>NUCLEOTIDE SEQUENCE</scope>
</reference>